<reference evidence="18 19" key="1">
    <citation type="journal article" date="2015" name="Microbiome">
        <title>Genomic resolution of linkages in carbon, nitrogen, and sulfur cycling among widespread estuary sediment bacteria.</title>
        <authorList>
            <person name="Baker B.J."/>
            <person name="Lazar C.S."/>
            <person name="Teske A.P."/>
            <person name="Dick G.J."/>
        </authorList>
    </citation>
    <scope>NUCLEOTIDE SEQUENCE [LARGE SCALE GENOMIC DNA]</scope>
    <source>
        <strain evidence="18">SM23_60</strain>
    </source>
</reference>
<dbReference type="NCBIfam" id="NF003220">
    <property type="entry name" value="PRK04192.1"/>
    <property type="match status" value="1"/>
</dbReference>
<dbReference type="Gene3D" id="2.40.50.100">
    <property type="match status" value="1"/>
</dbReference>
<sequence length="602" mass="67218">MRKGEITKVSGPLVVAKGMTGSKMYDVVRVSEERLVGEIIELSGDFASIQVYEDTAGIGPGEPVFMTDQPLFVELGPGLIESIFDGIQRPLDIIREKTGDNISRGIEIPALERDKKWHFKPLVKKGDKLEAGDIIGEIEETVLVVHKIMVPPQVYGTVKSIKEGTFHVTDTVCQLTNDKDTIDLSMLQRWPVRIPRPYKKRLAPTMLLSTGQRVIDTFFPVAKGGTACVPGPFGSGKTVIQHQLAKWADAEIIVYIGCGERGNEMTDVLLEFPELKDPRSGEPLMKRTVLIANTSNMPVAAREASVYTGITIAEYFRDMGYSVAVMADSTSRWAEAMREISGRLEEMPGEEGYPAYLSAKVSSFYERAGRVSAQGKPDRQGALSVIGAVSPPGGDLSDPVVQATLRVVKVFWSLEDRLAYQRHFPAISWLNSYSLYTTDIADEVNKQVAKDFTDLSKEAMRLLEQEAELQEIVRLIGVDALSPEDRLILEGARSLREDFLHQNAFHEIDTYASLKKQYKMLSTCLFNYNKAKEALARGVAFADIVKMEIRDKISRMRYLPEAEIEKIDGLNKEISDAYDRLTKSGKKTESEEKTKEEKEEEK</sequence>
<comment type="catalytic activity">
    <reaction evidence="12">
        <text>ATP + H2O + 4 H(+)(in) = ADP + phosphate + 5 H(+)(out)</text>
        <dbReference type="Rhea" id="RHEA:57720"/>
        <dbReference type="ChEBI" id="CHEBI:15377"/>
        <dbReference type="ChEBI" id="CHEBI:15378"/>
        <dbReference type="ChEBI" id="CHEBI:30616"/>
        <dbReference type="ChEBI" id="CHEBI:43474"/>
        <dbReference type="ChEBI" id="CHEBI:456216"/>
        <dbReference type="EC" id="7.1.2.2"/>
    </reaction>
</comment>
<dbReference type="HAMAP" id="MF_00309">
    <property type="entry name" value="ATP_synth_A_arch"/>
    <property type="match status" value="1"/>
</dbReference>
<evidence type="ECO:0000313" key="19">
    <source>
        <dbReference type="Proteomes" id="UP000051096"/>
    </source>
</evidence>
<dbReference type="PANTHER" id="PTHR43607:SF1">
    <property type="entry name" value="H(+)-TRANSPORTING TWO-SECTOR ATPASE"/>
    <property type="match status" value="1"/>
</dbReference>
<dbReference type="SUPFAM" id="SSF47917">
    <property type="entry name" value="C-terminal domain of alpha and beta subunits of F1 ATP synthase"/>
    <property type="match status" value="1"/>
</dbReference>
<accession>A0A0S8GGT7</accession>
<dbReference type="InterPro" id="IPR024034">
    <property type="entry name" value="ATPase_F1/V1_b/a_C"/>
</dbReference>
<evidence type="ECO:0000259" key="16">
    <source>
        <dbReference type="Pfam" id="PF16886"/>
    </source>
</evidence>
<comment type="function">
    <text evidence="11 12">Produces ATP from ADP in the presence of a proton gradient across the membrane. The V-type alpha chain is a catalytic subunit.</text>
</comment>
<evidence type="ECO:0000256" key="9">
    <source>
        <dbReference type="ARBA" id="ARBA00023065"/>
    </source>
</evidence>
<evidence type="ECO:0000313" key="18">
    <source>
        <dbReference type="EMBL" id="KPK72211.1"/>
    </source>
</evidence>
<keyword evidence="4 12" id="KW-0813">Transport</keyword>
<evidence type="ECO:0000256" key="12">
    <source>
        <dbReference type="HAMAP-Rule" id="MF_00309"/>
    </source>
</evidence>
<evidence type="ECO:0000256" key="2">
    <source>
        <dbReference type="ARBA" id="ARBA00012473"/>
    </source>
</evidence>
<dbReference type="GO" id="GO:0046933">
    <property type="term" value="F:proton-transporting ATP synthase activity, rotational mechanism"/>
    <property type="evidence" value="ECO:0007669"/>
    <property type="project" value="UniProtKB-UniRule"/>
</dbReference>
<evidence type="ECO:0000256" key="6">
    <source>
        <dbReference type="ARBA" id="ARBA00022781"/>
    </source>
</evidence>
<evidence type="ECO:0000256" key="13">
    <source>
        <dbReference type="SAM" id="MobiDB-lite"/>
    </source>
</evidence>
<evidence type="ECO:0000256" key="10">
    <source>
        <dbReference type="ARBA" id="ARBA00031719"/>
    </source>
</evidence>
<evidence type="ECO:0000259" key="15">
    <source>
        <dbReference type="Pfam" id="PF02874"/>
    </source>
</evidence>
<dbReference type="InterPro" id="IPR036121">
    <property type="entry name" value="ATPase_F1/V1/A1_a/bsu_N_sf"/>
</dbReference>
<keyword evidence="6 12" id="KW-0375">Hydrogen ion transport</keyword>
<dbReference type="Proteomes" id="UP000051096">
    <property type="component" value="Unassembled WGS sequence"/>
</dbReference>
<dbReference type="InterPro" id="IPR027417">
    <property type="entry name" value="P-loop_NTPase"/>
</dbReference>
<organism evidence="18 19">
    <name type="scientific">candidate division WOR_3 bacterium SM23_60</name>
    <dbReference type="NCBI Taxonomy" id="1703780"/>
    <lineage>
        <taxon>Bacteria</taxon>
        <taxon>Bacteria division WOR-3</taxon>
    </lineage>
</organism>
<keyword evidence="12" id="KW-0066">ATP synthesis</keyword>
<dbReference type="InterPro" id="IPR022878">
    <property type="entry name" value="V-ATPase_asu"/>
</dbReference>
<dbReference type="FunFam" id="2.40.50.100:FF:000008">
    <property type="entry name" value="V-type proton ATPase catalytic subunit A"/>
    <property type="match status" value="1"/>
</dbReference>
<dbReference type="GO" id="GO:0042777">
    <property type="term" value="P:proton motive force-driven plasma membrane ATP synthesis"/>
    <property type="evidence" value="ECO:0007669"/>
    <property type="project" value="UniProtKB-UniRule"/>
</dbReference>
<evidence type="ECO:0000256" key="8">
    <source>
        <dbReference type="ARBA" id="ARBA00022967"/>
    </source>
</evidence>
<keyword evidence="8 12" id="KW-1278">Translocase</keyword>
<feature type="domain" description="ATP synthase A/B type C-terminal" evidence="17">
    <location>
        <begin position="444"/>
        <end position="534"/>
    </location>
</feature>
<evidence type="ECO:0000259" key="14">
    <source>
        <dbReference type="Pfam" id="PF00006"/>
    </source>
</evidence>
<dbReference type="Gene3D" id="3.40.50.300">
    <property type="entry name" value="P-loop containing nucleotide triphosphate hydrolases"/>
    <property type="match status" value="1"/>
</dbReference>
<dbReference type="GO" id="GO:0046961">
    <property type="term" value="F:proton-transporting ATPase activity, rotational mechanism"/>
    <property type="evidence" value="ECO:0007669"/>
    <property type="project" value="InterPro"/>
</dbReference>
<keyword evidence="7 12" id="KW-0067">ATP-binding</keyword>
<dbReference type="SUPFAM" id="SSF50615">
    <property type="entry name" value="N-terminal domain of alpha and beta subunits of F1 ATP synthase"/>
    <property type="match status" value="1"/>
</dbReference>
<comment type="caution">
    <text evidence="18">The sequence shown here is derived from an EMBL/GenBank/DDBJ whole genome shotgun (WGS) entry which is preliminary data.</text>
</comment>
<dbReference type="SUPFAM" id="SSF52540">
    <property type="entry name" value="P-loop containing nucleoside triphosphate hydrolases"/>
    <property type="match status" value="1"/>
</dbReference>
<dbReference type="EMBL" id="LJUO01000038">
    <property type="protein sequence ID" value="KPK72211.1"/>
    <property type="molecule type" value="Genomic_DNA"/>
</dbReference>
<dbReference type="Gene3D" id="1.10.1140.10">
    <property type="entry name" value="Bovine Mitochondrial F1-atpase, Atp Synthase Beta Chain, Chain D, domain 3"/>
    <property type="match status" value="1"/>
</dbReference>
<comment type="similarity">
    <text evidence="1 12">Belongs to the ATPase alpha/beta chains family.</text>
</comment>
<proteinExistence type="inferred from homology"/>
<name>A0A0S8GGT7_UNCW3</name>
<feature type="region of interest" description="Disordered" evidence="13">
    <location>
        <begin position="581"/>
        <end position="602"/>
    </location>
</feature>
<dbReference type="InterPro" id="IPR055190">
    <property type="entry name" value="ATP-synt_VA_C"/>
</dbReference>
<gene>
    <name evidence="12" type="primary">atpA</name>
    <name evidence="18" type="ORF">AMJ87_05400</name>
</gene>
<protein>
    <recommendedName>
        <fullName evidence="3 12">V-type ATP synthase alpha chain</fullName>
        <ecNumber evidence="2 12">7.1.2.2</ecNumber>
    </recommendedName>
    <alternativeName>
        <fullName evidence="10 12">V-ATPase subunit A</fullName>
    </alternativeName>
</protein>
<dbReference type="InterPro" id="IPR023366">
    <property type="entry name" value="ATP_synth_asu-like_sf"/>
</dbReference>
<dbReference type="GO" id="GO:0045259">
    <property type="term" value="C:proton-transporting ATP synthase complex"/>
    <property type="evidence" value="ECO:0007669"/>
    <property type="project" value="UniProtKB-ARBA"/>
</dbReference>
<evidence type="ECO:0000259" key="17">
    <source>
        <dbReference type="Pfam" id="PF22919"/>
    </source>
</evidence>
<dbReference type="InterPro" id="IPR004100">
    <property type="entry name" value="ATPase_F1/V1/A1_a/bsu_N"/>
</dbReference>
<dbReference type="InterPro" id="IPR000194">
    <property type="entry name" value="ATPase_F1/V1/A1_a/bsu_nucl-bd"/>
</dbReference>
<dbReference type="InterPro" id="IPR031686">
    <property type="entry name" value="ATP-synth_a_Xtn"/>
</dbReference>
<dbReference type="CDD" id="cd18111">
    <property type="entry name" value="ATP-synt_V_A-type_alpha_C"/>
    <property type="match status" value="1"/>
</dbReference>
<dbReference type="PATRIC" id="fig|1703780.3.peg.2470"/>
<dbReference type="CDD" id="cd18119">
    <property type="entry name" value="ATP-synt_V_A-type_alpha_N"/>
    <property type="match status" value="1"/>
</dbReference>
<feature type="binding site" evidence="12">
    <location>
        <begin position="231"/>
        <end position="238"/>
    </location>
    <ligand>
        <name>ATP</name>
        <dbReference type="ChEBI" id="CHEBI:30616"/>
    </ligand>
</feature>
<dbReference type="EC" id="7.1.2.2" evidence="2 12"/>
<dbReference type="AlphaFoldDB" id="A0A0S8GGT7"/>
<evidence type="ECO:0000256" key="1">
    <source>
        <dbReference type="ARBA" id="ARBA00008936"/>
    </source>
</evidence>
<dbReference type="Gene3D" id="2.40.30.20">
    <property type="match status" value="1"/>
</dbReference>
<dbReference type="CDD" id="cd01134">
    <property type="entry name" value="V_A-ATPase_A"/>
    <property type="match status" value="1"/>
</dbReference>
<feature type="domain" description="ATPase F1/V1/A1 complex alpha/beta subunit nucleotide-binding" evidence="14">
    <location>
        <begin position="211"/>
        <end position="434"/>
    </location>
</feature>
<dbReference type="PANTHER" id="PTHR43607">
    <property type="entry name" value="V-TYPE PROTON ATPASE CATALYTIC SUBUNIT A"/>
    <property type="match status" value="1"/>
</dbReference>
<dbReference type="Pfam" id="PF02874">
    <property type="entry name" value="ATP-synt_ab_N"/>
    <property type="match status" value="1"/>
</dbReference>
<dbReference type="Pfam" id="PF00006">
    <property type="entry name" value="ATP-synt_ab"/>
    <property type="match status" value="1"/>
</dbReference>
<feature type="domain" description="ATPsynthase alpha/beta subunit barrel-sandwich" evidence="16">
    <location>
        <begin position="108"/>
        <end position="193"/>
    </location>
</feature>
<dbReference type="Pfam" id="PF16886">
    <property type="entry name" value="ATP-synt_ab_Xtn"/>
    <property type="match status" value="1"/>
</dbReference>
<dbReference type="GO" id="GO:0005524">
    <property type="term" value="F:ATP binding"/>
    <property type="evidence" value="ECO:0007669"/>
    <property type="project" value="UniProtKB-UniRule"/>
</dbReference>
<keyword evidence="9 12" id="KW-0406">Ion transport</keyword>
<evidence type="ECO:0000256" key="5">
    <source>
        <dbReference type="ARBA" id="ARBA00022741"/>
    </source>
</evidence>
<dbReference type="Pfam" id="PF22919">
    <property type="entry name" value="ATP-synt_VA_C"/>
    <property type="match status" value="1"/>
</dbReference>
<feature type="domain" description="ATPase F1/V1/A1 complex alpha/beta subunit N-terminal" evidence="15">
    <location>
        <begin position="6"/>
        <end position="65"/>
    </location>
</feature>
<dbReference type="FunFam" id="2.40.30.20:FF:000002">
    <property type="entry name" value="V-type proton ATPase catalytic subunit A"/>
    <property type="match status" value="1"/>
</dbReference>
<keyword evidence="5 12" id="KW-0547">Nucleotide-binding</keyword>
<evidence type="ECO:0000256" key="11">
    <source>
        <dbReference type="ARBA" id="ARBA00054855"/>
    </source>
</evidence>
<evidence type="ECO:0000256" key="3">
    <source>
        <dbReference type="ARBA" id="ARBA00018003"/>
    </source>
</evidence>
<evidence type="ECO:0000256" key="4">
    <source>
        <dbReference type="ARBA" id="ARBA00022448"/>
    </source>
</evidence>
<evidence type="ECO:0000256" key="7">
    <source>
        <dbReference type="ARBA" id="ARBA00022840"/>
    </source>
</evidence>